<dbReference type="AlphaFoldDB" id="A0A150F351"/>
<evidence type="ECO:0000313" key="2">
    <source>
        <dbReference type="EMBL" id="KXZ13703.1"/>
    </source>
</evidence>
<evidence type="ECO:0000313" key="3">
    <source>
        <dbReference type="Proteomes" id="UP000075430"/>
    </source>
</evidence>
<dbReference type="SUPFAM" id="SSF51338">
    <property type="entry name" value="Composite domain of metallo-dependent hydrolases"/>
    <property type="match status" value="1"/>
</dbReference>
<dbReference type="Proteomes" id="UP000075430">
    <property type="component" value="Unassembled WGS sequence"/>
</dbReference>
<dbReference type="InterPro" id="IPR013108">
    <property type="entry name" value="Amidohydro_3"/>
</dbReference>
<comment type="caution">
    <text evidence="2">The sequence shown here is derived from an EMBL/GenBank/DDBJ whole genome shotgun (WGS) entry which is preliminary data.</text>
</comment>
<dbReference type="EMBL" id="LSBA01000037">
    <property type="protein sequence ID" value="KXZ13703.1"/>
    <property type="molecule type" value="Genomic_DNA"/>
</dbReference>
<accession>A0A150F351</accession>
<dbReference type="OrthoDB" id="9767366at2"/>
<protein>
    <submittedName>
        <fullName evidence="2">Amidohydrolase</fullName>
    </submittedName>
</protein>
<dbReference type="GO" id="GO:0016810">
    <property type="term" value="F:hydrolase activity, acting on carbon-nitrogen (but not peptide) bonds"/>
    <property type="evidence" value="ECO:0007669"/>
    <property type="project" value="InterPro"/>
</dbReference>
<organism evidence="2 3">
    <name type="scientific">Bacillus nakamurai</name>
    <dbReference type="NCBI Taxonomy" id="1793963"/>
    <lineage>
        <taxon>Bacteria</taxon>
        <taxon>Bacillati</taxon>
        <taxon>Bacillota</taxon>
        <taxon>Bacilli</taxon>
        <taxon>Bacillales</taxon>
        <taxon>Bacillaceae</taxon>
        <taxon>Bacillus</taxon>
    </lineage>
</organism>
<keyword evidence="3" id="KW-1185">Reference proteome</keyword>
<feature type="domain" description="Amidohydrolase 3" evidence="1">
    <location>
        <begin position="51"/>
        <end position="525"/>
    </location>
</feature>
<dbReference type="InterPro" id="IPR033932">
    <property type="entry name" value="YtcJ-like"/>
</dbReference>
<reference evidence="3" key="1">
    <citation type="submission" date="2016-02" db="EMBL/GenBank/DDBJ databases">
        <authorList>
            <person name="Dunlap C."/>
        </authorList>
    </citation>
    <scope>NUCLEOTIDE SEQUENCE [LARGE SCALE GENOMIC DNA]</scope>
    <source>
        <strain evidence="3">NRRL B-41092</strain>
    </source>
</reference>
<dbReference type="PANTHER" id="PTHR22642:SF2">
    <property type="entry name" value="PROTEIN LONG AFTER FAR-RED 3"/>
    <property type="match status" value="1"/>
</dbReference>
<dbReference type="Gene3D" id="2.30.40.10">
    <property type="entry name" value="Urease, subunit C, domain 1"/>
    <property type="match status" value="1"/>
</dbReference>
<dbReference type="InterPro" id="IPR011059">
    <property type="entry name" value="Metal-dep_hydrolase_composite"/>
</dbReference>
<dbReference type="InterPro" id="IPR032466">
    <property type="entry name" value="Metal_Hydrolase"/>
</dbReference>
<dbReference type="CDD" id="cd01300">
    <property type="entry name" value="YtcJ_like"/>
    <property type="match status" value="1"/>
</dbReference>
<dbReference type="Gene3D" id="3.10.310.70">
    <property type="match status" value="1"/>
</dbReference>
<keyword evidence="2" id="KW-0378">Hydrolase</keyword>
<dbReference type="Gene3D" id="3.20.20.140">
    <property type="entry name" value="Metal-dependent hydrolases"/>
    <property type="match status" value="1"/>
</dbReference>
<dbReference type="Pfam" id="PF07969">
    <property type="entry name" value="Amidohydro_3"/>
    <property type="match status" value="1"/>
</dbReference>
<name>A0A150F351_9BACI</name>
<gene>
    <name evidence="2" type="ORF">AXI58_04130</name>
</gene>
<proteinExistence type="predicted"/>
<evidence type="ECO:0000259" key="1">
    <source>
        <dbReference type="Pfam" id="PF07969"/>
    </source>
</evidence>
<dbReference type="RefSeq" id="WP_061523104.1">
    <property type="nucleotide sequence ID" value="NZ_JARLZY010000010.1"/>
</dbReference>
<sequence length="531" mass="58237">MKAIWHGGFIYTMLKENDVAEAVYTEDGIIRQTGGYPELIEAYGSDDTADIDLKGAVMFPGFTDSHLHLIGHGEKQLRLDLSGLTSKEAILQAAKEAERELADGEWLIGEGWDENQFEQPVYLTKHDLDPLFPDRPVLLKRVCRHAAAVNSAALRAAGITSDTSDPDGGVIERNDGEPTGLLLDKAQELVTRVLPPVSLHYVKRALQTAITDCWSKGLTGGHSEDLSYYGDVSVPVTAYESLTGSGLYPFRAHLLVHHEAADEWSHLQKSTGPYVEYGAMKIFADGALGGRTALLKKPYHDDPSASGVQVHDDKTLSSLVKKAREKGMEIAVHAIGDLAFEKVLDAIEQHPAKPGQRDRLIHAQVLDHGLIERAAQLPIGLDLQPHFVASDFPWVIDRLGEERMETAFAWKTLISKGILCAGGSDAPIEPVNPLLGIQSAVLRTSKQNPNGPVYNEKECLTVYEAIQLYTTGSAAMIHKEKNRGMIAPGYDADFTILSGDPFTVDPKRLHELKTVKTVVSGQIVYEKEDRR</sequence>
<dbReference type="STRING" id="1793963.AXI58_04130"/>
<dbReference type="PANTHER" id="PTHR22642">
    <property type="entry name" value="IMIDAZOLONEPROPIONASE"/>
    <property type="match status" value="1"/>
</dbReference>
<dbReference type="SUPFAM" id="SSF51556">
    <property type="entry name" value="Metallo-dependent hydrolases"/>
    <property type="match status" value="1"/>
</dbReference>